<keyword evidence="1" id="KW-0472">Membrane</keyword>
<name>A0A917L0Q5_9PROT</name>
<organism evidence="2 3">
    <name type="scientific">Neoroseomonas lacus</name>
    <dbReference type="NCBI Taxonomy" id="287609"/>
    <lineage>
        <taxon>Bacteria</taxon>
        <taxon>Pseudomonadati</taxon>
        <taxon>Pseudomonadota</taxon>
        <taxon>Alphaproteobacteria</taxon>
        <taxon>Acetobacterales</taxon>
        <taxon>Acetobacteraceae</taxon>
        <taxon>Neoroseomonas</taxon>
    </lineage>
</organism>
<feature type="transmembrane region" description="Helical" evidence="1">
    <location>
        <begin position="26"/>
        <end position="45"/>
    </location>
</feature>
<sequence>MKLSGRCRVITYDAAEGHGPMSSNSLYFLVGALLAGVIGVGIWMYQDSQRSGVEISVGRNGVSIEGR</sequence>
<gene>
    <name evidence="2" type="ORF">GCM10011320_50270</name>
</gene>
<comment type="caution">
    <text evidence="2">The sequence shown here is derived from an EMBL/GenBank/DDBJ whole genome shotgun (WGS) entry which is preliminary data.</text>
</comment>
<dbReference type="AlphaFoldDB" id="A0A917L0Q5"/>
<dbReference type="Proteomes" id="UP000661507">
    <property type="component" value="Unassembled WGS sequence"/>
</dbReference>
<evidence type="ECO:0000256" key="1">
    <source>
        <dbReference type="SAM" id="Phobius"/>
    </source>
</evidence>
<reference evidence="2" key="2">
    <citation type="submission" date="2020-09" db="EMBL/GenBank/DDBJ databases">
        <authorList>
            <person name="Sun Q."/>
            <person name="Zhou Y."/>
        </authorList>
    </citation>
    <scope>NUCLEOTIDE SEQUENCE</scope>
    <source>
        <strain evidence="2">CGMCC 1.3617</strain>
    </source>
</reference>
<keyword evidence="3" id="KW-1185">Reference proteome</keyword>
<proteinExistence type="predicted"/>
<protein>
    <submittedName>
        <fullName evidence="2">Uncharacterized protein</fullName>
    </submittedName>
</protein>
<accession>A0A917L0Q5</accession>
<dbReference type="EMBL" id="BMKW01000014">
    <property type="protein sequence ID" value="GGJ36418.1"/>
    <property type="molecule type" value="Genomic_DNA"/>
</dbReference>
<reference evidence="2" key="1">
    <citation type="journal article" date="2014" name="Int. J. Syst. Evol. Microbiol.">
        <title>Complete genome sequence of Corynebacterium casei LMG S-19264T (=DSM 44701T), isolated from a smear-ripened cheese.</title>
        <authorList>
            <consortium name="US DOE Joint Genome Institute (JGI-PGF)"/>
            <person name="Walter F."/>
            <person name="Albersmeier A."/>
            <person name="Kalinowski J."/>
            <person name="Ruckert C."/>
        </authorList>
    </citation>
    <scope>NUCLEOTIDE SEQUENCE</scope>
    <source>
        <strain evidence="2">CGMCC 1.3617</strain>
    </source>
</reference>
<keyword evidence="1" id="KW-1133">Transmembrane helix</keyword>
<keyword evidence="1" id="KW-0812">Transmembrane</keyword>
<evidence type="ECO:0000313" key="3">
    <source>
        <dbReference type="Proteomes" id="UP000661507"/>
    </source>
</evidence>
<evidence type="ECO:0000313" key="2">
    <source>
        <dbReference type="EMBL" id="GGJ36418.1"/>
    </source>
</evidence>